<dbReference type="PANTHER" id="PTHR47662">
    <property type="entry name" value="RING-TYPE DOMAIN-CONTAINING PROTEIN"/>
    <property type="match status" value="1"/>
</dbReference>
<keyword evidence="5" id="KW-1185">Reference proteome</keyword>
<gene>
    <name evidence="4" type="ORF">CASFOL_034648</name>
</gene>
<dbReference type="PANTHER" id="PTHR47662:SF2">
    <property type="entry name" value="RING-H2 FINGER PROTEIN ATL57-LIKE"/>
    <property type="match status" value="1"/>
</dbReference>
<organism evidence="4 5">
    <name type="scientific">Castilleja foliolosa</name>
    <dbReference type="NCBI Taxonomy" id="1961234"/>
    <lineage>
        <taxon>Eukaryota</taxon>
        <taxon>Viridiplantae</taxon>
        <taxon>Streptophyta</taxon>
        <taxon>Embryophyta</taxon>
        <taxon>Tracheophyta</taxon>
        <taxon>Spermatophyta</taxon>
        <taxon>Magnoliopsida</taxon>
        <taxon>eudicotyledons</taxon>
        <taxon>Gunneridae</taxon>
        <taxon>Pentapetalae</taxon>
        <taxon>asterids</taxon>
        <taxon>lamiids</taxon>
        <taxon>Lamiales</taxon>
        <taxon>Orobanchaceae</taxon>
        <taxon>Pedicularideae</taxon>
        <taxon>Castillejinae</taxon>
        <taxon>Castilleja</taxon>
    </lineage>
</organism>
<accession>A0ABD3BRX6</accession>
<dbReference type="SMART" id="SM00184">
    <property type="entry name" value="RING"/>
    <property type="match status" value="1"/>
</dbReference>
<feature type="domain" description="RING-type" evidence="3">
    <location>
        <begin position="73"/>
        <end position="116"/>
    </location>
</feature>
<keyword evidence="2" id="KW-1133">Transmembrane helix</keyword>
<dbReference type="GO" id="GO:0008270">
    <property type="term" value="F:zinc ion binding"/>
    <property type="evidence" value="ECO:0007669"/>
    <property type="project" value="UniProtKB-KW"/>
</dbReference>
<keyword evidence="1" id="KW-0863">Zinc-finger</keyword>
<keyword evidence="2" id="KW-0812">Transmembrane</keyword>
<evidence type="ECO:0000256" key="1">
    <source>
        <dbReference type="PROSITE-ProRule" id="PRU00175"/>
    </source>
</evidence>
<dbReference type="PROSITE" id="PS50089">
    <property type="entry name" value="ZF_RING_2"/>
    <property type="match status" value="1"/>
</dbReference>
<proteinExistence type="predicted"/>
<keyword evidence="1" id="KW-0479">Metal-binding</keyword>
<dbReference type="Pfam" id="PF13639">
    <property type="entry name" value="zf-RING_2"/>
    <property type="match status" value="1"/>
</dbReference>
<evidence type="ECO:0000256" key="2">
    <source>
        <dbReference type="SAM" id="Phobius"/>
    </source>
</evidence>
<dbReference type="Gene3D" id="3.30.40.10">
    <property type="entry name" value="Zinc/RING finger domain, C3HC4 (zinc finger)"/>
    <property type="match status" value="1"/>
</dbReference>
<keyword evidence="2" id="KW-0472">Membrane</keyword>
<reference evidence="5" key="1">
    <citation type="journal article" date="2024" name="IScience">
        <title>Strigolactones Initiate the Formation of Haustorium-like Structures in Castilleja.</title>
        <authorList>
            <person name="Buerger M."/>
            <person name="Peterson D."/>
            <person name="Chory J."/>
        </authorList>
    </citation>
    <scope>NUCLEOTIDE SEQUENCE [LARGE SCALE GENOMIC DNA]</scope>
</reference>
<dbReference type="Proteomes" id="UP001632038">
    <property type="component" value="Unassembled WGS sequence"/>
</dbReference>
<sequence length="161" mass="18839">MKPKLLFSCFDKILLVFFLKVLPELFRLIILAVCVLWKHYKRISSNYKYMSTINKKSAKFDYSKRARPNLDKCIICLSEFEEGEEGRELVDCKHAFHGECLEKWLQGYTATCPLCRSSVVPEVILAEYHEMQIELEDYGFEKELALILLNAFQGRSCNGYF</sequence>
<comment type="caution">
    <text evidence="4">The sequence shown here is derived from an EMBL/GenBank/DDBJ whole genome shotgun (WGS) entry which is preliminary data.</text>
</comment>
<dbReference type="EMBL" id="JAVIJP010000066">
    <property type="protein sequence ID" value="KAL3619736.1"/>
    <property type="molecule type" value="Genomic_DNA"/>
</dbReference>
<dbReference type="InterPro" id="IPR013083">
    <property type="entry name" value="Znf_RING/FYVE/PHD"/>
</dbReference>
<feature type="transmembrane region" description="Helical" evidence="2">
    <location>
        <begin position="13"/>
        <end position="37"/>
    </location>
</feature>
<protein>
    <recommendedName>
        <fullName evidence="3">RING-type domain-containing protein</fullName>
    </recommendedName>
</protein>
<dbReference type="AlphaFoldDB" id="A0ABD3BRX6"/>
<evidence type="ECO:0000313" key="4">
    <source>
        <dbReference type="EMBL" id="KAL3619736.1"/>
    </source>
</evidence>
<name>A0ABD3BRX6_9LAMI</name>
<evidence type="ECO:0000259" key="3">
    <source>
        <dbReference type="PROSITE" id="PS50089"/>
    </source>
</evidence>
<dbReference type="SUPFAM" id="SSF57850">
    <property type="entry name" value="RING/U-box"/>
    <property type="match status" value="1"/>
</dbReference>
<keyword evidence="1" id="KW-0862">Zinc</keyword>
<dbReference type="InterPro" id="IPR001841">
    <property type="entry name" value="Znf_RING"/>
</dbReference>
<evidence type="ECO:0000313" key="5">
    <source>
        <dbReference type="Proteomes" id="UP001632038"/>
    </source>
</evidence>